<evidence type="ECO:0008006" key="5">
    <source>
        <dbReference type="Google" id="ProtNLM"/>
    </source>
</evidence>
<dbReference type="EMBL" id="NWTN01000002">
    <property type="protein sequence ID" value="PRQ68876.1"/>
    <property type="molecule type" value="Genomic_DNA"/>
</dbReference>
<accession>A0A2S9ZT04</accession>
<organism evidence="1 4">
    <name type="scientific">Vibrio mediterranei</name>
    <dbReference type="NCBI Taxonomy" id="689"/>
    <lineage>
        <taxon>Bacteria</taxon>
        <taxon>Pseudomonadati</taxon>
        <taxon>Pseudomonadota</taxon>
        <taxon>Gammaproteobacteria</taxon>
        <taxon>Vibrionales</taxon>
        <taxon>Vibrionaceae</taxon>
        <taxon>Vibrio</taxon>
    </lineage>
</organism>
<keyword evidence="3" id="KW-1185">Reference proteome</keyword>
<reference evidence="2 3" key="2">
    <citation type="submission" date="2018-03" db="EMBL/GenBank/DDBJ databases">
        <title>Genetic Diversity and Phenotypic Plasticity of AHL Mediated Quorum Sensing in Environmental Strains of Vibrio mediterranei.</title>
        <authorList>
            <person name="Lantoine F."/>
            <person name="Vouve F."/>
        </authorList>
    </citation>
    <scope>NUCLEOTIDE SEQUENCE [LARGE SCALE GENOMIC DNA]</scope>
    <source>
        <strain evidence="2 3">17LN0615E</strain>
    </source>
</reference>
<evidence type="ECO:0000313" key="1">
    <source>
        <dbReference type="EMBL" id="AYV24330.1"/>
    </source>
</evidence>
<gene>
    <name evidence="2" type="ORF">COR51_05590</name>
    <name evidence="1" type="ORF">ECB94_24035</name>
</gene>
<dbReference type="GeneID" id="64088474"/>
<reference evidence="1 4" key="3">
    <citation type="submission" date="2018-11" db="EMBL/GenBank/DDBJ databases">
        <title>Complete Genome Sequence of Vbrio mediterranei 117-T6: a Potential Pathogen Bacteria Isolated from the Conchocelis of Pyropia.</title>
        <authorList>
            <person name="Liu Q."/>
        </authorList>
    </citation>
    <scope>NUCLEOTIDE SEQUENCE [LARGE SCALE GENOMIC DNA]</scope>
    <source>
        <strain evidence="1 4">117-T6</strain>
    </source>
</reference>
<name>A0A2S9ZT04_9VIBR</name>
<dbReference type="RefSeq" id="WP_006070544.1">
    <property type="nucleotide sequence ID" value="NZ_CP033578.1"/>
</dbReference>
<reference evidence="2 3" key="1">
    <citation type="submission" date="2017-09" db="EMBL/GenBank/DDBJ databases">
        <authorList>
            <person name="Girard L."/>
            <person name="Lami R."/>
            <person name="Suzuki M."/>
            <person name="Baudart J."/>
        </authorList>
    </citation>
    <scope>NUCLEOTIDE SEQUENCE [LARGE SCALE GENOMIC DNA]</scope>
    <source>
        <strain evidence="2 3">17LN0615E</strain>
    </source>
</reference>
<evidence type="ECO:0000313" key="3">
    <source>
        <dbReference type="Proteomes" id="UP000238163"/>
    </source>
</evidence>
<dbReference type="AlphaFoldDB" id="A0A2S9ZT04"/>
<evidence type="ECO:0000313" key="2">
    <source>
        <dbReference type="EMBL" id="PRQ68876.1"/>
    </source>
</evidence>
<proteinExistence type="predicted"/>
<dbReference type="EMBL" id="CP033578">
    <property type="protein sequence ID" value="AYV24330.1"/>
    <property type="molecule type" value="Genomic_DNA"/>
</dbReference>
<dbReference type="Proteomes" id="UP000238163">
    <property type="component" value="Unassembled WGS sequence"/>
</dbReference>
<sequence length="101" mass="11069">MKQLTIAFAILAVGVGFLLLLLSSDSNTEKTEQAKVISHVLTQSLDGNRYYLIVEHRDGSNSRVATDKATLCPVGSEVTLSSQQSSVSNTKTYRLQHCLNR</sequence>
<dbReference type="Proteomes" id="UP000279760">
    <property type="component" value="Chromosome 2"/>
</dbReference>
<protein>
    <recommendedName>
        <fullName evidence="5">NusG domain-containing protein</fullName>
    </recommendedName>
</protein>
<evidence type="ECO:0000313" key="4">
    <source>
        <dbReference type="Proteomes" id="UP000279760"/>
    </source>
</evidence>